<feature type="region of interest" description="Disordered" evidence="2">
    <location>
        <begin position="251"/>
        <end position="308"/>
    </location>
</feature>
<dbReference type="InterPro" id="IPR004104">
    <property type="entry name" value="Gfo/Idh/MocA-like_OxRdtase_C"/>
</dbReference>
<dbReference type="InterPro" id="IPR055170">
    <property type="entry name" value="GFO_IDH_MocA-like_dom"/>
</dbReference>
<dbReference type="PANTHER" id="PTHR43377">
    <property type="entry name" value="BILIVERDIN REDUCTASE A"/>
    <property type="match status" value="1"/>
</dbReference>
<evidence type="ECO:0000259" key="3">
    <source>
        <dbReference type="Pfam" id="PF01408"/>
    </source>
</evidence>
<evidence type="ECO:0000259" key="5">
    <source>
        <dbReference type="Pfam" id="PF22725"/>
    </source>
</evidence>
<keyword evidence="7" id="KW-1185">Reference proteome</keyword>
<sequence length="362" mass="36365">MARAHLPAWLALGARVTVLSASGRAAELARPYRDRGVTVARDLGELLGGCDVVDICTPTPSHRELALAAIAAGRPVVCEKPLALTTEDAALVARTAEAAGVPLFPAHVVRYFPAYAAAARAVAAGRIGTPSALRFTRAGAYPVWAPWFADPALSGGILVDQMIHDMDFARLLAGEVVRVHARVRVGRFTDGDGPDRPGHPTASGTALLTHASGAVSRLLGVWGRPGLPFRTTFRVSGPDGVLEHDSTAGAAGAANTVGRPGGARAGRTGSAPGGVTAAGAAGAPAGDRDVEAPAGGSDVEAPGGALPESPYLTQLREFAAAVAGGPPPGVSAWDGVAAVRIATAAAESARTGKPVELSGPLG</sequence>
<proteinExistence type="inferred from homology"/>
<evidence type="ECO:0000259" key="4">
    <source>
        <dbReference type="Pfam" id="PF02894"/>
    </source>
</evidence>
<dbReference type="STRING" id="1048205.AB852_11805"/>
<dbReference type="Pfam" id="PF01408">
    <property type="entry name" value="GFO_IDH_MocA"/>
    <property type="match status" value="1"/>
</dbReference>
<feature type="domain" description="Gfo/Idh/MocA-like oxidoreductase C-terminal" evidence="4">
    <location>
        <begin position="311"/>
        <end position="357"/>
    </location>
</feature>
<dbReference type="SUPFAM" id="SSF55347">
    <property type="entry name" value="Glyceraldehyde-3-phosphate dehydrogenase-like, C-terminal domain"/>
    <property type="match status" value="1"/>
</dbReference>
<accession>A0A1Q4VC58</accession>
<name>A0A1Q4VC58_9ACTN</name>
<dbReference type="Gene3D" id="3.30.360.10">
    <property type="entry name" value="Dihydrodipicolinate Reductase, domain 2"/>
    <property type="match status" value="1"/>
</dbReference>
<dbReference type="Pfam" id="PF02894">
    <property type="entry name" value="GFO_IDH_MocA_C"/>
    <property type="match status" value="1"/>
</dbReference>
<dbReference type="Gene3D" id="3.40.50.720">
    <property type="entry name" value="NAD(P)-binding Rossmann-like Domain"/>
    <property type="match status" value="1"/>
</dbReference>
<comment type="similarity">
    <text evidence="1">Belongs to the Gfo/Idh/MocA family.</text>
</comment>
<dbReference type="EMBL" id="LFBV01000002">
    <property type="protein sequence ID" value="OKH95270.1"/>
    <property type="molecule type" value="Genomic_DNA"/>
</dbReference>
<evidence type="ECO:0000313" key="7">
    <source>
        <dbReference type="Proteomes" id="UP000186455"/>
    </source>
</evidence>
<dbReference type="PANTHER" id="PTHR43377:SF1">
    <property type="entry name" value="BILIVERDIN REDUCTASE A"/>
    <property type="match status" value="1"/>
</dbReference>
<reference evidence="6 7" key="1">
    <citation type="submission" date="2015-06" db="EMBL/GenBank/DDBJ databases">
        <title>Cloning and characterization of the uncialamcin biosynthetic gene cluster.</title>
        <authorList>
            <person name="Yan X."/>
            <person name="Huang T."/>
            <person name="Ge H."/>
            <person name="Shen B."/>
        </authorList>
    </citation>
    <scope>NUCLEOTIDE SEQUENCE [LARGE SCALE GENOMIC DNA]</scope>
    <source>
        <strain evidence="6 7">DCA2648</strain>
    </source>
</reference>
<dbReference type="Proteomes" id="UP000186455">
    <property type="component" value="Unassembled WGS sequence"/>
</dbReference>
<dbReference type="AlphaFoldDB" id="A0A1Q4VC58"/>
<feature type="domain" description="GFO/IDH/MocA-like oxidoreductase" evidence="5">
    <location>
        <begin position="115"/>
        <end position="242"/>
    </location>
</feature>
<dbReference type="GO" id="GO:0000166">
    <property type="term" value="F:nucleotide binding"/>
    <property type="evidence" value="ECO:0007669"/>
    <property type="project" value="InterPro"/>
</dbReference>
<feature type="domain" description="Gfo/Idh/MocA-like oxidoreductase N-terminal" evidence="3">
    <location>
        <begin position="2"/>
        <end position="106"/>
    </location>
</feature>
<evidence type="ECO:0000256" key="1">
    <source>
        <dbReference type="ARBA" id="ARBA00010928"/>
    </source>
</evidence>
<dbReference type="InterPro" id="IPR051450">
    <property type="entry name" value="Gfo/Idh/MocA_Oxidoreductases"/>
</dbReference>
<organism evidence="6 7">
    <name type="scientific">Streptomyces uncialis</name>
    <dbReference type="NCBI Taxonomy" id="1048205"/>
    <lineage>
        <taxon>Bacteria</taxon>
        <taxon>Bacillati</taxon>
        <taxon>Actinomycetota</taxon>
        <taxon>Actinomycetes</taxon>
        <taxon>Kitasatosporales</taxon>
        <taxon>Streptomycetaceae</taxon>
        <taxon>Streptomyces</taxon>
    </lineage>
</organism>
<gene>
    <name evidence="6" type="ORF">AB852_11805</name>
</gene>
<feature type="compositionally biased region" description="Low complexity" evidence="2">
    <location>
        <begin position="265"/>
        <end position="285"/>
    </location>
</feature>
<dbReference type="Pfam" id="PF22725">
    <property type="entry name" value="GFO_IDH_MocA_C3"/>
    <property type="match status" value="1"/>
</dbReference>
<comment type="caution">
    <text evidence="6">The sequence shown here is derived from an EMBL/GenBank/DDBJ whole genome shotgun (WGS) entry which is preliminary data.</text>
</comment>
<evidence type="ECO:0000256" key="2">
    <source>
        <dbReference type="SAM" id="MobiDB-lite"/>
    </source>
</evidence>
<protein>
    <submittedName>
        <fullName evidence="6">Dehydrogenase</fullName>
    </submittedName>
</protein>
<dbReference type="SUPFAM" id="SSF51735">
    <property type="entry name" value="NAD(P)-binding Rossmann-fold domains"/>
    <property type="match status" value="1"/>
</dbReference>
<evidence type="ECO:0000313" key="6">
    <source>
        <dbReference type="EMBL" id="OKH95270.1"/>
    </source>
</evidence>
<dbReference type="InterPro" id="IPR036291">
    <property type="entry name" value="NAD(P)-bd_dom_sf"/>
</dbReference>
<dbReference type="InterPro" id="IPR000683">
    <property type="entry name" value="Gfo/Idh/MocA-like_OxRdtase_N"/>
</dbReference>